<dbReference type="SUPFAM" id="SSF49562">
    <property type="entry name" value="C2 domain (Calcium/lipid-binding domain, CaLB)"/>
    <property type="match status" value="1"/>
</dbReference>
<evidence type="ECO:0000259" key="1">
    <source>
        <dbReference type="PROSITE" id="PS50003"/>
    </source>
</evidence>
<gene>
    <name evidence="2" type="ORF">FOZ63_000390</name>
</gene>
<dbReference type="EMBL" id="JABANO010025615">
    <property type="protein sequence ID" value="KAF4719923.1"/>
    <property type="molecule type" value="Genomic_DNA"/>
</dbReference>
<dbReference type="PROSITE" id="PS50003">
    <property type="entry name" value="PH_DOMAIN"/>
    <property type="match status" value="1"/>
</dbReference>
<dbReference type="InterPro" id="IPR001849">
    <property type="entry name" value="PH_domain"/>
</dbReference>
<keyword evidence="3" id="KW-1185">Reference proteome</keyword>
<feature type="non-terminal residue" evidence="2">
    <location>
        <position position="1"/>
    </location>
</feature>
<dbReference type="InterPro" id="IPR035892">
    <property type="entry name" value="C2_domain_sf"/>
</dbReference>
<reference evidence="2 3" key="1">
    <citation type="submission" date="2020-04" db="EMBL/GenBank/DDBJ databases">
        <title>Perkinsus olseni comparative genomics.</title>
        <authorList>
            <person name="Bogema D.R."/>
        </authorList>
    </citation>
    <scope>NUCLEOTIDE SEQUENCE [LARGE SCALE GENOMIC DNA]</scope>
    <source>
        <strain evidence="2 3">ATCC PRA-207</strain>
    </source>
</reference>
<dbReference type="SUPFAM" id="SSF50729">
    <property type="entry name" value="PH domain-like"/>
    <property type="match status" value="1"/>
</dbReference>
<proteinExistence type="predicted"/>
<sequence>ANAVDPSFGTQYGPALQVFNRSTAFWAFDFVANWMNINYQNMSQEMVYPKRDELQRWVLAEAQRVEDEAAKLTDPEEQTRMLNSLQLRVQRRVTEEWWKLADELIVRYNDGYYNFPDGRMDFQGGLPQPDWYMRMIGFSDDFYRPADHYVRPAGKEAYEEAKAGALLSPLVASPSHSFWISMAVTLAACIVTFWLGQHRSGLTALVSTRSLSPLPPARREDQQQQQAAVDYSTLAPPSGLIKSGTLFKRRPRTGIFSRRWVEVRGGMVIWFKLMDVKEHQLASVRCLAGATIVAAEACPQEEQLPLGDERNGVSSLVLGSGRRTKKGRSLSMFTVYLAKRPGLKIEPLVFATPRSDERPQWIRAFLRATSWKYFDRLPLAMSASGGGVPASKDEGGNGAVPRCTTQPGLRLSGLILVDVISAKNLMAADWGGNSDPYVVL</sequence>
<name>A0A7J6RH10_PEROL</name>
<dbReference type="Proteomes" id="UP000553632">
    <property type="component" value="Unassembled WGS sequence"/>
</dbReference>
<organism evidence="2 3">
    <name type="scientific">Perkinsus olseni</name>
    <name type="common">Perkinsus atlanticus</name>
    <dbReference type="NCBI Taxonomy" id="32597"/>
    <lineage>
        <taxon>Eukaryota</taxon>
        <taxon>Sar</taxon>
        <taxon>Alveolata</taxon>
        <taxon>Perkinsozoa</taxon>
        <taxon>Perkinsea</taxon>
        <taxon>Perkinsida</taxon>
        <taxon>Perkinsidae</taxon>
        <taxon>Perkinsus</taxon>
    </lineage>
</organism>
<dbReference type="SMART" id="SM00233">
    <property type="entry name" value="PH"/>
    <property type="match status" value="1"/>
</dbReference>
<evidence type="ECO:0000313" key="2">
    <source>
        <dbReference type="EMBL" id="KAF4719923.1"/>
    </source>
</evidence>
<dbReference type="InterPro" id="IPR011993">
    <property type="entry name" value="PH-like_dom_sf"/>
</dbReference>
<feature type="domain" description="PH" evidence="1">
    <location>
        <begin position="239"/>
        <end position="370"/>
    </location>
</feature>
<feature type="non-terminal residue" evidence="2">
    <location>
        <position position="440"/>
    </location>
</feature>
<comment type="caution">
    <text evidence="2">The sequence shown here is derived from an EMBL/GenBank/DDBJ whole genome shotgun (WGS) entry which is preliminary data.</text>
</comment>
<dbReference type="AlphaFoldDB" id="A0A7J6RH10"/>
<accession>A0A7J6RH10</accession>
<dbReference type="Gene3D" id="2.30.29.30">
    <property type="entry name" value="Pleckstrin-homology domain (PH domain)/Phosphotyrosine-binding domain (PTB)"/>
    <property type="match status" value="1"/>
</dbReference>
<evidence type="ECO:0000313" key="3">
    <source>
        <dbReference type="Proteomes" id="UP000553632"/>
    </source>
</evidence>
<protein>
    <recommendedName>
        <fullName evidence="1">PH domain-containing protein</fullName>
    </recommendedName>
</protein>